<sequence length="336" mass="37986">MSPAAGFFSGLQGRGRRRAERASGWEEISGFKSCSPSRKERENSSSLPVLKGEASAALGGSFGRFSRALETLGFTFRIKEVNPVPYESLPNPYALVITGDEGGGCDDDEMLSKGMVKIRGERTKVMVAMVDLQKGEKSIPVPIRERHIIWFGWQLVLVLPSQSTSLLSSSSIFQADIASPNSLSSARTRSRVSLNSYDGYPKIDFLFLARRELPLDFPWSTFFEVCFSVFQICVRFSAKKERNFCSFLVKLYEFQDLKLFGFCRMLMLVRWGESSMIEVERLLLAVALEDPANQRFVLLSDRFPKLGQGLVFCVPLYNFGYIYKYLMASPRSYMDR</sequence>
<feature type="transmembrane region" description="Helical" evidence="7">
    <location>
        <begin position="306"/>
        <end position="326"/>
    </location>
</feature>
<keyword evidence="5" id="KW-0325">Glycoprotein</keyword>
<evidence type="ECO:0000256" key="4">
    <source>
        <dbReference type="ARBA" id="ARBA00023136"/>
    </source>
</evidence>
<dbReference type="PANTHER" id="PTHR31042:SF70">
    <property type="entry name" value="OS01G0695200 PROTEIN"/>
    <property type="match status" value="1"/>
</dbReference>
<keyword evidence="7" id="KW-1133">Transmembrane helix</keyword>
<dbReference type="Pfam" id="PF02485">
    <property type="entry name" value="Branch"/>
    <property type="match status" value="1"/>
</dbReference>
<feature type="region of interest" description="Disordered" evidence="6">
    <location>
        <begin position="29"/>
        <end position="48"/>
    </location>
</feature>
<dbReference type="AlphaFoldDB" id="A0AAV5MDW0"/>
<evidence type="ECO:0000256" key="5">
    <source>
        <dbReference type="ARBA" id="ARBA00023180"/>
    </source>
</evidence>
<dbReference type="GO" id="GO:0016757">
    <property type="term" value="F:glycosyltransferase activity"/>
    <property type="evidence" value="ECO:0007669"/>
    <property type="project" value="UniProtKB-KW"/>
</dbReference>
<evidence type="ECO:0000313" key="9">
    <source>
        <dbReference type="Proteomes" id="UP001054252"/>
    </source>
</evidence>
<dbReference type="InterPro" id="IPR044174">
    <property type="entry name" value="BC10-like"/>
</dbReference>
<comment type="subcellular location">
    <subcellularLocation>
        <location evidence="1">Membrane</location>
        <topology evidence="1">Single-pass type II membrane protein</topology>
    </subcellularLocation>
</comment>
<protein>
    <submittedName>
        <fullName evidence="8">Uncharacterized protein</fullName>
    </submittedName>
</protein>
<evidence type="ECO:0000313" key="8">
    <source>
        <dbReference type="EMBL" id="GKV47199.1"/>
    </source>
</evidence>
<organism evidence="8 9">
    <name type="scientific">Rubroshorea leprosula</name>
    <dbReference type="NCBI Taxonomy" id="152421"/>
    <lineage>
        <taxon>Eukaryota</taxon>
        <taxon>Viridiplantae</taxon>
        <taxon>Streptophyta</taxon>
        <taxon>Embryophyta</taxon>
        <taxon>Tracheophyta</taxon>
        <taxon>Spermatophyta</taxon>
        <taxon>Magnoliopsida</taxon>
        <taxon>eudicotyledons</taxon>
        <taxon>Gunneridae</taxon>
        <taxon>Pentapetalae</taxon>
        <taxon>rosids</taxon>
        <taxon>malvids</taxon>
        <taxon>Malvales</taxon>
        <taxon>Dipterocarpaceae</taxon>
        <taxon>Rubroshorea</taxon>
    </lineage>
</organism>
<evidence type="ECO:0000256" key="7">
    <source>
        <dbReference type="SAM" id="Phobius"/>
    </source>
</evidence>
<evidence type="ECO:0000256" key="1">
    <source>
        <dbReference type="ARBA" id="ARBA00004606"/>
    </source>
</evidence>
<dbReference type="InterPro" id="IPR003406">
    <property type="entry name" value="Glyco_trans_14"/>
</dbReference>
<evidence type="ECO:0000256" key="3">
    <source>
        <dbReference type="ARBA" id="ARBA00022679"/>
    </source>
</evidence>
<dbReference type="EMBL" id="BPVZ01000223">
    <property type="protein sequence ID" value="GKV47199.1"/>
    <property type="molecule type" value="Genomic_DNA"/>
</dbReference>
<accession>A0AAV5MDW0</accession>
<dbReference type="GO" id="GO:0016020">
    <property type="term" value="C:membrane"/>
    <property type="evidence" value="ECO:0007669"/>
    <property type="project" value="UniProtKB-SubCell"/>
</dbReference>
<dbReference type="PANTHER" id="PTHR31042">
    <property type="entry name" value="CORE-2/I-BRANCHING BETA-1,6-N-ACETYLGLUCOSAMINYLTRANSFERASE FAMILY PROTEIN-RELATED"/>
    <property type="match status" value="1"/>
</dbReference>
<keyword evidence="3" id="KW-0808">Transferase</keyword>
<reference evidence="8 9" key="1">
    <citation type="journal article" date="2021" name="Commun. Biol.">
        <title>The genome of Shorea leprosula (Dipterocarpaceae) highlights the ecological relevance of drought in aseasonal tropical rainforests.</title>
        <authorList>
            <person name="Ng K.K.S."/>
            <person name="Kobayashi M.J."/>
            <person name="Fawcett J.A."/>
            <person name="Hatakeyama M."/>
            <person name="Paape T."/>
            <person name="Ng C.H."/>
            <person name="Ang C.C."/>
            <person name="Tnah L.H."/>
            <person name="Lee C.T."/>
            <person name="Nishiyama T."/>
            <person name="Sese J."/>
            <person name="O'Brien M.J."/>
            <person name="Copetti D."/>
            <person name="Mohd Noor M.I."/>
            <person name="Ong R.C."/>
            <person name="Putra M."/>
            <person name="Sireger I.Z."/>
            <person name="Indrioko S."/>
            <person name="Kosugi Y."/>
            <person name="Izuno A."/>
            <person name="Isagi Y."/>
            <person name="Lee S.L."/>
            <person name="Shimizu K.K."/>
        </authorList>
    </citation>
    <scope>NUCLEOTIDE SEQUENCE [LARGE SCALE GENOMIC DNA]</scope>
    <source>
        <strain evidence="8">214</strain>
    </source>
</reference>
<keyword evidence="7" id="KW-0812">Transmembrane</keyword>
<comment type="caution">
    <text evidence="8">The sequence shown here is derived from an EMBL/GenBank/DDBJ whole genome shotgun (WGS) entry which is preliminary data.</text>
</comment>
<keyword evidence="9" id="KW-1185">Reference proteome</keyword>
<keyword evidence="4 7" id="KW-0472">Membrane</keyword>
<gene>
    <name evidence="8" type="ORF">SLEP1_g54119</name>
</gene>
<proteinExistence type="predicted"/>
<name>A0AAV5MDW0_9ROSI</name>
<evidence type="ECO:0000256" key="6">
    <source>
        <dbReference type="SAM" id="MobiDB-lite"/>
    </source>
</evidence>
<dbReference type="Proteomes" id="UP001054252">
    <property type="component" value="Unassembled WGS sequence"/>
</dbReference>
<keyword evidence="2" id="KW-0328">Glycosyltransferase</keyword>
<evidence type="ECO:0000256" key="2">
    <source>
        <dbReference type="ARBA" id="ARBA00022676"/>
    </source>
</evidence>